<proteinExistence type="predicted"/>
<feature type="region of interest" description="Disordered" evidence="1">
    <location>
        <begin position="238"/>
        <end position="261"/>
    </location>
</feature>
<dbReference type="EMBL" id="AP014862">
    <property type="protein sequence ID" value="BAU76676.1"/>
    <property type="molecule type" value="Genomic_DNA"/>
</dbReference>
<organism evidence="2 3">
    <name type="scientific">Metapseudomonas furukawaii</name>
    <name type="common">Pseudomonas furukawaii</name>
    <dbReference type="NCBI Taxonomy" id="1149133"/>
    <lineage>
        <taxon>Bacteria</taxon>
        <taxon>Pseudomonadati</taxon>
        <taxon>Pseudomonadota</taxon>
        <taxon>Gammaproteobacteria</taxon>
        <taxon>Pseudomonadales</taxon>
        <taxon>Pseudomonadaceae</taxon>
        <taxon>Metapseudomonas</taxon>
    </lineage>
</organism>
<dbReference type="RefSeq" id="WP_003451936.1">
    <property type="nucleotide sequence ID" value="NZ_AJMR01000147.1"/>
</dbReference>
<gene>
    <name evidence="2" type="ORF">KF707C_49880</name>
</gene>
<dbReference type="KEGG" id="pfuw:KF707C_49880"/>
<evidence type="ECO:0000313" key="3">
    <source>
        <dbReference type="Proteomes" id="UP000218554"/>
    </source>
</evidence>
<protein>
    <submittedName>
        <fullName evidence="2">Predicted secretion system X</fullName>
    </submittedName>
</protein>
<sequence>MSLLWPEALTAVIGPRSLGLYRRDLCLGHAVFEAAGGPAWPAALEALEPLLARPAPGRARLRVLLSSHYTRFCLVPWSDAIGSPAELEGYARLCFEDLYGAQGEGWSLRLSPEAAGLPRLAAAVPEELLARLRALARGARLRLESVQPYLMAAFNRHRAAIGVDDFLFLVAEPERGSLLQARGGRWTSVRSVALGADESALDDLIARECELQALDADTPLRLFLHAPGRQVDRLHDARRLDPPLASRDDGDPLQAMAMTVN</sequence>
<dbReference type="Proteomes" id="UP000218554">
    <property type="component" value="Chromosome"/>
</dbReference>
<evidence type="ECO:0000313" key="2">
    <source>
        <dbReference type="EMBL" id="BAU76676.1"/>
    </source>
</evidence>
<feature type="compositionally biased region" description="Basic and acidic residues" evidence="1">
    <location>
        <begin position="238"/>
        <end position="250"/>
    </location>
</feature>
<reference evidence="2 3" key="2">
    <citation type="journal article" date="2017" name="Int. J. Syst. Evol. Microbiol.">
        <title>Pseudomonas furukawaii sp. nov., a polychlorinated biphenyl-degrading bacterium isolated from biphenyl-contaminated soil in Japan.</title>
        <authorList>
            <person name="Kimura N."/>
            <person name="Watanabe T."/>
            <person name="Suenaga H."/>
            <person name="Fujihara H."/>
            <person name="Futagami T."/>
            <person name="Goto M."/>
            <person name="Hanada S."/>
            <person name="Hirose J."/>
        </authorList>
    </citation>
    <scope>NUCLEOTIDE SEQUENCE [LARGE SCALE GENOMIC DNA]</scope>
    <source>
        <strain evidence="3">DSM 10086 / NBRC 110670 / KF707</strain>
    </source>
</reference>
<accession>A0AAD1FHH2</accession>
<dbReference type="AlphaFoldDB" id="A0AAD1FHH2"/>
<evidence type="ECO:0000256" key="1">
    <source>
        <dbReference type="SAM" id="MobiDB-lite"/>
    </source>
</evidence>
<reference evidence="3" key="1">
    <citation type="submission" date="2015-05" db="EMBL/GenBank/DDBJ databases">
        <title>Draft genome sequencing of a biphenyl-degrading bacterium, Pseudomonas balearica KF707 (=NBRC110670).</title>
        <authorList>
            <person name="Kimura N."/>
            <person name="Hirose J."/>
            <person name="Watanabe T."/>
            <person name="Suenaga H."/>
            <person name="Fujihara H."/>
            <person name="Noguchi M."/>
            <person name="Hashimoto M."/>
            <person name="Shimodaira J."/>
            <person name="Tsuchikane K."/>
            <person name="Hosoyama A."/>
            <person name="Yamazoe A."/>
            <person name="Fujita N."/>
            <person name="Furukawa K."/>
        </authorList>
    </citation>
    <scope>NUCLEOTIDE SEQUENCE [LARGE SCALE GENOMIC DNA]</scope>
    <source>
        <strain evidence="3">DSM 10086 / NBRC 110670 / KF707</strain>
    </source>
</reference>
<name>A0AAD1FHH2_METFU</name>
<keyword evidence="3" id="KW-1185">Reference proteome</keyword>